<evidence type="ECO:0000313" key="1">
    <source>
        <dbReference type="EMBL" id="KKZ62890.1"/>
    </source>
</evidence>
<comment type="caution">
    <text evidence="1">The sequence shown here is derived from an EMBL/GenBank/DDBJ whole genome shotgun (WGS) entry which is preliminary data.</text>
</comment>
<dbReference type="EMBL" id="LCZI01001017">
    <property type="protein sequence ID" value="KKZ62890.1"/>
    <property type="molecule type" value="Genomic_DNA"/>
</dbReference>
<dbReference type="AlphaFoldDB" id="A0A0G2HYL5"/>
<dbReference type="VEuPathDB" id="FungiDB:EMCG_02735"/>
<evidence type="ECO:0000313" key="2">
    <source>
        <dbReference type="Proteomes" id="UP000034164"/>
    </source>
</evidence>
<gene>
    <name evidence="1" type="ORF">EMCG_02735</name>
</gene>
<organism evidence="1 2">
    <name type="scientific">[Emmonsia] crescens</name>
    <dbReference type="NCBI Taxonomy" id="73230"/>
    <lineage>
        <taxon>Eukaryota</taxon>
        <taxon>Fungi</taxon>
        <taxon>Dikarya</taxon>
        <taxon>Ascomycota</taxon>
        <taxon>Pezizomycotina</taxon>
        <taxon>Eurotiomycetes</taxon>
        <taxon>Eurotiomycetidae</taxon>
        <taxon>Onygenales</taxon>
        <taxon>Ajellomycetaceae</taxon>
        <taxon>Emergomyces</taxon>
    </lineage>
</organism>
<sequence>MEFELHCQYHLDNSETVLIQYSSLQLCGMPTSPEYSSRLLGDDSLSAIDWMKPCLNPQSLFREMNRYYKTSLPGREHALSLKLKVTSQVHRLLGTTANNVEFRISTIESLKCGSANLDLQDTPEAPMKRTKRDTVDFDFTSPIERNTNEETTSENRVIIETKSDKSYVLPANDDSGYSSLNYAVDGFNGKGSITPEIVQYDYPSLEYRSSFA</sequence>
<proteinExistence type="predicted"/>
<reference evidence="2" key="1">
    <citation type="journal article" date="2015" name="PLoS Genet.">
        <title>The dynamic genome and transcriptome of the human fungal pathogen Blastomyces and close relative Emmonsia.</title>
        <authorList>
            <person name="Munoz J.F."/>
            <person name="Gauthier G.M."/>
            <person name="Desjardins C.A."/>
            <person name="Gallo J.E."/>
            <person name="Holder J."/>
            <person name="Sullivan T.D."/>
            <person name="Marty A.J."/>
            <person name="Carmen J.C."/>
            <person name="Chen Z."/>
            <person name="Ding L."/>
            <person name="Gujja S."/>
            <person name="Magrini V."/>
            <person name="Misas E."/>
            <person name="Mitreva M."/>
            <person name="Priest M."/>
            <person name="Saif S."/>
            <person name="Whiston E.A."/>
            <person name="Young S."/>
            <person name="Zeng Q."/>
            <person name="Goldman W.E."/>
            <person name="Mardis E.R."/>
            <person name="Taylor J.W."/>
            <person name="McEwen J.G."/>
            <person name="Clay O.K."/>
            <person name="Klein B.S."/>
            <person name="Cuomo C.A."/>
        </authorList>
    </citation>
    <scope>NUCLEOTIDE SEQUENCE [LARGE SCALE GENOMIC DNA]</scope>
    <source>
        <strain evidence="2">UAMH 3008</strain>
    </source>
</reference>
<dbReference type="Proteomes" id="UP000034164">
    <property type="component" value="Unassembled WGS sequence"/>
</dbReference>
<protein>
    <submittedName>
        <fullName evidence="1">Uncharacterized protein</fullName>
    </submittedName>
</protein>
<accession>A0A0G2HYL5</accession>
<name>A0A0G2HYL5_9EURO</name>